<evidence type="ECO:0000313" key="2">
    <source>
        <dbReference type="EMBL" id="MYZ48872.1"/>
    </source>
</evidence>
<organism evidence="2 3">
    <name type="scientific">Propylenella binzhouense</name>
    <dbReference type="NCBI Taxonomy" id="2555902"/>
    <lineage>
        <taxon>Bacteria</taxon>
        <taxon>Pseudomonadati</taxon>
        <taxon>Pseudomonadota</taxon>
        <taxon>Alphaproteobacteria</taxon>
        <taxon>Hyphomicrobiales</taxon>
        <taxon>Propylenellaceae</taxon>
        <taxon>Propylenella</taxon>
    </lineage>
</organism>
<dbReference type="EMBL" id="SPKJ01000051">
    <property type="protein sequence ID" value="MYZ48872.1"/>
    <property type="molecule type" value="Genomic_DNA"/>
</dbReference>
<evidence type="ECO:0000259" key="1">
    <source>
        <dbReference type="Pfam" id="PF06568"/>
    </source>
</evidence>
<dbReference type="InterPro" id="IPR009506">
    <property type="entry name" value="YjiS-like"/>
</dbReference>
<dbReference type="AlphaFoldDB" id="A0A964T6M0"/>
<dbReference type="Proteomes" id="UP000773614">
    <property type="component" value="Unassembled WGS sequence"/>
</dbReference>
<evidence type="ECO:0000313" key="3">
    <source>
        <dbReference type="Proteomes" id="UP000773614"/>
    </source>
</evidence>
<dbReference type="RefSeq" id="WP_161141219.1">
    <property type="nucleotide sequence ID" value="NZ_SPKJ01000051.1"/>
</dbReference>
<reference evidence="2" key="1">
    <citation type="submission" date="2019-03" db="EMBL/GenBank/DDBJ databases">
        <title>Afifella sp. nov., isolated from activated sludge.</title>
        <authorList>
            <person name="Li Q."/>
            <person name="Liu Y."/>
        </authorList>
    </citation>
    <scope>NUCLEOTIDE SEQUENCE</scope>
    <source>
        <strain evidence="2">L72</strain>
    </source>
</reference>
<comment type="caution">
    <text evidence="2">The sequence shown here is derived from an EMBL/GenBank/DDBJ whole genome shotgun (WGS) entry which is preliminary data.</text>
</comment>
<protein>
    <submittedName>
        <fullName evidence="2">DUF1127 domain-containing protein</fullName>
    </submittedName>
</protein>
<sequence>MREAASFMAGQVLWSTNGRGRLMRSLAAPLRWWKRRRALAKLTTLDDHILYDIGLTRADVRWAMNLPLGHDAAQELQRRRPTRGLRHR</sequence>
<feature type="domain" description="YjiS-like" evidence="1">
    <location>
        <begin position="31"/>
        <end position="61"/>
    </location>
</feature>
<gene>
    <name evidence="2" type="ORF">E4O86_14245</name>
</gene>
<dbReference type="OrthoDB" id="7861975at2"/>
<proteinExistence type="predicted"/>
<name>A0A964T6M0_9HYPH</name>
<accession>A0A964T6M0</accession>
<keyword evidence="3" id="KW-1185">Reference proteome</keyword>
<dbReference type="Pfam" id="PF06568">
    <property type="entry name" value="YjiS-like"/>
    <property type="match status" value="1"/>
</dbReference>